<keyword evidence="4" id="KW-0804">Transcription</keyword>
<dbReference type="Pfam" id="PF03466">
    <property type="entry name" value="LysR_substrate"/>
    <property type="match status" value="1"/>
</dbReference>
<feature type="domain" description="HTH lysR-type" evidence="5">
    <location>
        <begin position="6"/>
        <end position="63"/>
    </location>
</feature>
<protein>
    <submittedName>
        <fullName evidence="6">HTH-type transcriptional regulator YofA</fullName>
    </submittedName>
</protein>
<dbReference type="GO" id="GO:0000976">
    <property type="term" value="F:transcription cis-regulatory region binding"/>
    <property type="evidence" value="ECO:0007669"/>
    <property type="project" value="TreeGrafter"/>
</dbReference>
<dbReference type="RefSeq" id="WP_170925163.1">
    <property type="nucleotide sequence ID" value="NZ_FWFJ01000003.1"/>
</dbReference>
<gene>
    <name evidence="6" type="primary">yofA_2</name>
    <name evidence="6" type="ORF">ROG8370_00574</name>
</gene>
<evidence type="ECO:0000256" key="4">
    <source>
        <dbReference type="ARBA" id="ARBA00023163"/>
    </source>
</evidence>
<evidence type="ECO:0000313" key="6">
    <source>
        <dbReference type="EMBL" id="SLN18327.1"/>
    </source>
</evidence>
<dbReference type="SUPFAM" id="SSF46785">
    <property type="entry name" value="Winged helix' DNA-binding domain"/>
    <property type="match status" value="1"/>
</dbReference>
<dbReference type="CDD" id="cd05466">
    <property type="entry name" value="PBP2_LTTR_substrate"/>
    <property type="match status" value="1"/>
</dbReference>
<dbReference type="Proteomes" id="UP000194012">
    <property type="component" value="Unassembled WGS sequence"/>
</dbReference>
<dbReference type="Gene3D" id="1.10.10.10">
    <property type="entry name" value="Winged helix-like DNA-binding domain superfamily/Winged helix DNA-binding domain"/>
    <property type="match status" value="1"/>
</dbReference>
<accession>A0A1X6YEB5</accession>
<dbReference type="AlphaFoldDB" id="A0A1X6YEB5"/>
<keyword evidence="2" id="KW-0805">Transcription regulation</keyword>
<dbReference type="PANTHER" id="PTHR30126">
    <property type="entry name" value="HTH-TYPE TRANSCRIPTIONAL REGULATOR"/>
    <property type="match status" value="1"/>
</dbReference>
<evidence type="ECO:0000256" key="2">
    <source>
        <dbReference type="ARBA" id="ARBA00023015"/>
    </source>
</evidence>
<dbReference type="InterPro" id="IPR005119">
    <property type="entry name" value="LysR_subst-bd"/>
</dbReference>
<reference evidence="7" key="1">
    <citation type="submission" date="2017-03" db="EMBL/GenBank/DDBJ databases">
        <authorList>
            <person name="Rodrigo-Torres L."/>
            <person name="Arahal R.D."/>
            <person name="Lucena T."/>
        </authorList>
    </citation>
    <scope>NUCLEOTIDE SEQUENCE [LARGE SCALE GENOMIC DNA]</scope>
    <source>
        <strain evidence="7">CECT 8370</strain>
    </source>
</reference>
<dbReference type="Pfam" id="PF00126">
    <property type="entry name" value="HTH_1"/>
    <property type="match status" value="1"/>
</dbReference>
<keyword evidence="3" id="KW-0238">DNA-binding</keyword>
<dbReference type="EMBL" id="FWFJ01000003">
    <property type="protein sequence ID" value="SLN18327.1"/>
    <property type="molecule type" value="Genomic_DNA"/>
</dbReference>
<sequence length="332" mass="37093">MDRSNLSLKWLEVFQAMARSGSVREAAKRLDISISTVSHHLTCLERAVGRPLVDHHKRPMALTPEGASLLQRVDESLWLLRKGVSEVWSDDPGTLVRRLKIASVEEFDTCVMPALATQVSQTLRACDLSFLSRPSHDILTLLQSEEIDCGIASASEFTATRLIETPLLRDPYVLVVPRARPEDARAYLEGASGLAFLRYSKQQLIGRRVEAQLRRLRLDIPSRLEFESTSTIMSLIAKGRAWTITTALNYACADRFHADTQAMAFPDAGFVRQISLFRREDLPDALFKVIETSLRPLVQSLMIDPIVRQEPWLGGEFRLTGPEAITGLATGP</sequence>
<dbReference type="InterPro" id="IPR000847">
    <property type="entry name" value="LysR_HTH_N"/>
</dbReference>
<organism evidence="6 7">
    <name type="scientific">Roseovarius gaetbuli</name>
    <dbReference type="NCBI Taxonomy" id="1356575"/>
    <lineage>
        <taxon>Bacteria</taxon>
        <taxon>Pseudomonadati</taxon>
        <taxon>Pseudomonadota</taxon>
        <taxon>Alphaproteobacteria</taxon>
        <taxon>Rhodobacterales</taxon>
        <taxon>Roseobacteraceae</taxon>
        <taxon>Roseovarius</taxon>
    </lineage>
</organism>
<evidence type="ECO:0000256" key="1">
    <source>
        <dbReference type="ARBA" id="ARBA00009437"/>
    </source>
</evidence>
<dbReference type="InterPro" id="IPR036390">
    <property type="entry name" value="WH_DNA-bd_sf"/>
</dbReference>
<evidence type="ECO:0000259" key="5">
    <source>
        <dbReference type="PROSITE" id="PS50931"/>
    </source>
</evidence>
<proteinExistence type="inferred from homology"/>
<dbReference type="Gene3D" id="3.40.190.290">
    <property type="match status" value="1"/>
</dbReference>
<evidence type="ECO:0000256" key="3">
    <source>
        <dbReference type="ARBA" id="ARBA00023125"/>
    </source>
</evidence>
<keyword evidence="7" id="KW-1185">Reference proteome</keyword>
<dbReference type="InterPro" id="IPR036388">
    <property type="entry name" value="WH-like_DNA-bd_sf"/>
</dbReference>
<dbReference type="PROSITE" id="PS50931">
    <property type="entry name" value="HTH_LYSR"/>
    <property type="match status" value="1"/>
</dbReference>
<dbReference type="SUPFAM" id="SSF53850">
    <property type="entry name" value="Periplasmic binding protein-like II"/>
    <property type="match status" value="1"/>
</dbReference>
<name>A0A1X6YEB5_9RHOB</name>
<dbReference type="PANTHER" id="PTHR30126:SF39">
    <property type="entry name" value="HTH-TYPE TRANSCRIPTIONAL REGULATOR CYSL"/>
    <property type="match status" value="1"/>
</dbReference>
<evidence type="ECO:0000313" key="7">
    <source>
        <dbReference type="Proteomes" id="UP000194012"/>
    </source>
</evidence>
<comment type="similarity">
    <text evidence="1">Belongs to the LysR transcriptional regulatory family.</text>
</comment>
<dbReference type="GO" id="GO:0003700">
    <property type="term" value="F:DNA-binding transcription factor activity"/>
    <property type="evidence" value="ECO:0007669"/>
    <property type="project" value="InterPro"/>
</dbReference>